<dbReference type="EMBL" id="AAWL01000021">
    <property type="protein sequence ID" value="EAX46830.1"/>
    <property type="molecule type" value="Genomic_DNA"/>
</dbReference>
<evidence type="ECO:0008006" key="3">
    <source>
        <dbReference type="Google" id="ProtNLM"/>
    </source>
</evidence>
<sequence>MAYDQTDTAMSQPRFEVRLHKDAAREYEQLDNSVVAIVDRALAKLEQRADEIGKPLGNKYASKLAGCKEFKLRDAGIRIIFFIADNTVQVLRIVYVLSIGKREDGIVFKTAAKRLTAVKQQLNADKSKKR</sequence>
<reference evidence="1 2" key="1">
    <citation type="submission" date="2007-01" db="EMBL/GenBank/DDBJ databases">
        <title>Annotation of the draft genome assembly of Thermosinus carboxydivorans Nor1.</title>
        <authorList>
            <consortium name="US DOE Joint Genome Institute (JGI-ORNL)"/>
            <person name="Larimer F."/>
            <person name="Land M."/>
            <person name="Hauser L."/>
        </authorList>
    </citation>
    <scope>NUCLEOTIDE SEQUENCE [LARGE SCALE GENOMIC DNA]</scope>
    <source>
        <strain evidence="1 2">Nor1</strain>
    </source>
</reference>
<dbReference type="Proteomes" id="UP000005139">
    <property type="component" value="Unassembled WGS sequence"/>
</dbReference>
<gene>
    <name evidence="1" type="ORF">TcarDRAFT_0794</name>
</gene>
<reference evidence="1 2" key="2">
    <citation type="submission" date="2007-01" db="EMBL/GenBank/DDBJ databases">
        <title>Sequencing of the draft genome and assembly of Thermosinus carboxydivorans Nor1.</title>
        <authorList>
            <consortium name="US DOE Joint Genome Institute (JGI-PGF)"/>
            <person name="Copeland A."/>
            <person name="Lucas S."/>
            <person name="Lapidus A."/>
            <person name="Barry K."/>
            <person name="Glavina del Rio T."/>
            <person name="Dalin E."/>
            <person name="Tice H."/>
            <person name="Bruce D."/>
            <person name="Pitluck S."/>
            <person name="Richardson P."/>
        </authorList>
    </citation>
    <scope>NUCLEOTIDE SEQUENCE [LARGE SCALE GENOMIC DNA]</scope>
    <source>
        <strain evidence="1 2">Nor1</strain>
    </source>
</reference>
<proteinExistence type="predicted"/>
<dbReference type="SUPFAM" id="SSF143011">
    <property type="entry name" value="RelE-like"/>
    <property type="match status" value="1"/>
</dbReference>
<keyword evidence="2" id="KW-1185">Reference proteome</keyword>
<dbReference type="Gene3D" id="3.30.2310.20">
    <property type="entry name" value="RelE-like"/>
    <property type="match status" value="1"/>
</dbReference>
<protein>
    <recommendedName>
        <fullName evidence="3">Addiction module toxin, RelE/StbE family</fullName>
    </recommendedName>
</protein>
<dbReference type="eggNOG" id="COG2026">
    <property type="taxonomic scope" value="Bacteria"/>
</dbReference>
<evidence type="ECO:0000313" key="2">
    <source>
        <dbReference type="Proteomes" id="UP000005139"/>
    </source>
</evidence>
<dbReference type="AlphaFoldDB" id="A1HT49"/>
<organism evidence="1 2">
    <name type="scientific">Thermosinus carboxydivorans Nor1</name>
    <dbReference type="NCBI Taxonomy" id="401526"/>
    <lineage>
        <taxon>Bacteria</taxon>
        <taxon>Bacillati</taxon>
        <taxon>Bacillota</taxon>
        <taxon>Negativicutes</taxon>
        <taxon>Selenomonadales</taxon>
        <taxon>Sporomusaceae</taxon>
        <taxon>Thermosinus</taxon>
    </lineage>
</organism>
<name>A1HT49_9FIRM</name>
<evidence type="ECO:0000313" key="1">
    <source>
        <dbReference type="EMBL" id="EAX46830.1"/>
    </source>
</evidence>
<accession>A1HT49</accession>
<dbReference type="InterPro" id="IPR035093">
    <property type="entry name" value="RelE/ParE_toxin_dom_sf"/>
</dbReference>
<comment type="caution">
    <text evidence="1">The sequence shown here is derived from an EMBL/GenBank/DDBJ whole genome shotgun (WGS) entry which is preliminary data.</text>
</comment>